<dbReference type="PANTHER" id="PTHR42085:SF1">
    <property type="entry name" value="F-BOX DOMAIN-CONTAINING PROTEIN"/>
    <property type="match status" value="1"/>
</dbReference>
<protein>
    <recommendedName>
        <fullName evidence="1">DUF7730 domain-containing protein</fullName>
    </recommendedName>
</protein>
<evidence type="ECO:0000313" key="3">
    <source>
        <dbReference type="Proteomes" id="UP001492380"/>
    </source>
</evidence>
<dbReference type="Proteomes" id="UP001492380">
    <property type="component" value="Unassembled WGS sequence"/>
</dbReference>
<dbReference type="EMBL" id="JBBWRZ010000008">
    <property type="protein sequence ID" value="KAK8230639.1"/>
    <property type="molecule type" value="Genomic_DNA"/>
</dbReference>
<name>A0ABR1YIA4_9PEZI</name>
<comment type="caution">
    <text evidence="2">The sequence shown here is derived from an EMBL/GenBank/DDBJ whole genome shotgun (WGS) entry which is preliminary data.</text>
</comment>
<reference evidence="2 3" key="1">
    <citation type="submission" date="2024-04" db="EMBL/GenBank/DDBJ databases">
        <title>Phyllosticta paracitricarpa is synonymous to the EU quarantine fungus P. citricarpa based on phylogenomic analyses.</title>
        <authorList>
            <consortium name="Lawrence Berkeley National Laboratory"/>
            <person name="Van Ingen-Buijs V.A."/>
            <person name="Van Westerhoven A.C."/>
            <person name="Haridas S."/>
            <person name="Skiadas P."/>
            <person name="Martin F."/>
            <person name="Groenewald J.Z."/>
            <person name="Crous P.W."/>
            <person name="Seidl M.F."/>
        </authorList>
    </citation>
    <scope>NUCLEOTIDE SEQUENCE [LARGE SCALE GENOMIC DNA]</scope>
    <source>
        <strain evidence="2 3">CBS 123374</strain>
    </source>
</reference>
<accession>A0ABR1YIA4</accession>
<organism evidence="2 3">
    <name type="scientific">Phyllosticta capitalensis</name>
    <dbReference type="NCBI Taxonomy" id="121624"/>
    <lineage>
        <taxon>Eukaryota</taxon>
        <taxon>Fungi</taxon>
        <taxon>Dikarya</taxon>
        <taxon>Ascomycota</taxon>
        <taxon>Pezizomycotina</taxon>
        <taxon>Dothideomycetes</taxon>
        <taxon>Dothideomycetes incertae sedis</taxon>
        <taxon>Botryosphaeriales</taxon>
        <taxon>Phyllostictaceae</taxon>
        <taxon>Phyllosticta</taxon>
    </lineage>
</organism>
<dbReference type="InterPro" id="IPR038883">
    <property type="entry name" value="AN11006-like"/>
</dbReference>
<dbReference type="InterPro" id="IPR056632">
    <property type="entry name" value="DUF7730"/>
</dbReference>
<gene>
    <name evidence="2" type="ORF">HDK90DRAFT_417944</name>
</gene>
<keyword evidence="3" id="KW-1185">Reference proteome</keyword>
<dbReference type="PANTHER" id="PTHR42085">
    <property type="entry name" value="F-BOX DOMAIN-CONTAINING PROTEIN"/>
    <property type="match status" value="1"/>
</dbReference>
<sequence>MSPTTTSTHQSRFLSLPGEVRNRIYDLALTTSSPVTDALFPNNTVSFPKSPHHSIPLLGAGLLRTCRHIHAECPVHILYQNNVFRFTSAQHCHAFLTSLPPFLRAAVRTLELDIRDVSPWSTTHVDSLGRTVPRLEWPSYCAYPAGTAWAKTMGCLAEDAPALNTVILNFEAWPHVRVTRRHLWDILRRLLCNIEGLDRVVLTGSYASGTAMERRKPWDAVFYTGTDDVPTDDIVERMWGMVAGYKDHREGPLGEGKLIRWERDQQHGKIALEVVSLRHLAKHGALRDVETALKLTPSDTWPASGACTFEDYLQRKEMPSTP</sequence>
<evidence type="ECO:0000259" key="1">
    <source>
        <dbReference type="Pfam" id="PF24864"/>
    </source>
</evidence>
<proteinExistence type="predicted"/>
<evidence type="ECO:0000313" key="2">
    <source>
        <dbReference type="EMBL" id="KAK8230639.1"/>
    </source>
</evidence>
<feature type="domain" description="DUF7730" evidence="1">
    <location>
        <begin position="60"/>
        <end position="157"/>
    </location>
</feature>
<dbReference type="Pfam" id="PF24864">
    <property type="entry name" value="DUF7730"/>
    <property type="match status" value="1"/>
</dbReference>